<dbReference type="SMART" id="SM00880">
    <property type="entry name" value="CHAD"/>
    <property type="match status" value="1"/>
</dbReference>
<feature type="domain" description="CHAD" evidence="1">
    <location>
        <begin position="9"/>
        <end position="303"/>
    </location>
</feature>
<reference evidence="2 3" key="1">
    <citation type="submission" date="2020-03" db="EMBL/GenBank/DDBJ databases">
        <title>Draft Genome Sequence of 2-Methylisoborneol Producing Pseudanabaena yagii Strain GIHE-NHR1 Isolated from North Han River in South Korea.</title>
        <authorList>
            <person name="Jeong J."/>
        </authorList>
    </citation>
    <scope>NUCLEOTIDE SEQUENCE [LARGE SCALE GENOMIC DNA]</scope>
    <source>
        <strain evidence="2 3">GIHE-NHR1</strain>
    </source>
</reference>
<gene>
    <name evidence="2" type="ORF">HC246_23505</name>
</gene>
<dbReference type="InterPro" id="IPR007899">
    <property type="entry name" value="CHAD_dom"/>
</dbReference>
<keyword evidence="3" id="KW-1185">Reference proteome</keyword>
<dbReference type="Pfam" id="PF05235">
    <property type="entry name" value="CHAD"/>
    <property type="match status" value="1"/>
</dbReference>
<dbReference type="InterPro" id="IPR038186">
    <property type="entry name" value="CHAD_dom_sf"/>
</dbReference>
<evidence type="ECO:0000259" key="1">
    <source>
        <dbReference type="PROSITE" id="PS51708"/>
    </source>
</evidence>
<dbReference type="Proteomes" id="UP000738376">
    <property type="component" value="Unassembled WGS sequence"/>
</dbReference>
<dbReference type="Gene3D" id="1.40.20.10">
    <property type="entry name" value="CHAD domain"/>
    <property type="match status" value="1"/>
</dbReference>
<dbReference type="RefSeq" id="WP_169365838.1">
    <property type="nucleotide sequence ID" value="NZ_JAAVJL010000004.1"/>
</dbReference>
<proteinExistence type="predicted"/>
<sequence>MKETQFDRSLLVSDYAYHIIQQSFQRFVDQEEEVFQDQDPEALHQMRVGMRRFRTAIQVFGKAIALPQGVNNSSIGKIARILGETRDLDVLKQDLITRYQPLLQNSEQAKFEKVIHHLHQKRGQSFLKLKKTLKSDRYQTLKQSMQDWLAQPTYTKIGDLPVLEILPDLLLPLICQLFIHSGWLVGTTIQTGTVSLIPFENSDELHQQLRKFSHFLHDLRKQIKGVRYQSEFFADFYAESYRERVQEFKQIQEILGTLQDHVVLRNFLETTLKESLDKVLPSIEQAIQEDANVFWQIWQPLQAQYLSSEFRKSLRSFLTEPLT</sequence>
<dbReference type="PANTHER" id="PTHR39339">
    <property type="entry name" value="SLR1444 PROTEIN"/>
    <property type="match status" value="1"/>
</dbReference>
<protein>
    <submittedName>
        <fullName evidence="2">CHAD domain-containing protein</fullName>
    </submittedName>
</protein>
<name>A0ABX1LZF6_9CYAN</name>
<dbReference type="PROSITE" id="PS51708">
    <property type="entry name" value="CHAD"/>
    <property type="match status" value="1"/>
</dbReference>
<organism evidence="2 3">
    <name type="scientific">Pseudanabaena yagii GIHE-NHR1</name>
    <dbReference type="NCBI Taxonomy" id="2722753"/>
    <lineage>
        <taxon>Bacteria</taxon>
        <taxon>Bacillati</taxon>
        <taxon>Cyanobacteriota</taxon>
        <taxon>Cyanophyceae</taxon>
        <taxon>Pseudanabaenales</taxon>
        <taxon>Pseudanabaenaceae</taxon>
        <taxon>Pseudanabaena</taxon>
        <taxon>Pseudanabaena yagii</taxon>
    </lineage>
</organism>
<comment type="caution">
    <text evidence="2">The sequence shown here is derived from an EMBL/GenBank/DDBJ whole genome shotgun (WGS) entry which is preliminary data.</text>
</comment>
<dbReference type="EMBL" id="JAAVJL010000004">
    <property type="protein sequence ID" value="NMF60910.1"/>
    <property type="molecule type" value="Genomic_DNA"/>
</dbReference>
<dbReference type="PANTHER" id="PTHR39339:SF1">
    <property type="entry name" value="CHAD DOMAIN-CONTAINING PROTEIN"/>
    <property type="match status" value="1"/>
</dbReference>
<accession>A0ABX1LZF6</accession>
<evidence type="ECO:0000313" key="3">
    <source>
        <dbReference type="Proteomes" id="UP000738376"/>
    </source>
</evidence>
<evidence type="ECO:0000313" key="2">
    <source>
        <dbReference type="EMBL" id="NMF60910.1"/>
    </source>
</evidence>